<dbReference type="InterPro" id="IPR040165">
    <property type="entry name" value="Diminuto-like"/>
</dbReference>
<evidence type="ECO:0000256" key="2">
    <source>
        <dbReference type="ARBA" id="ARBA00012405"/>
    </source>
</evidence>
<gene>
    <name evidence="10" type="ORF">BCR44DRAFT_1457128</name>
</gene>
<dbReference type="SUPFAM" id="SSF56176">
    <property type="entry name" value="FAD-binding/transporter-associated domain-like"/>
    <property type="match status" value="1"/>
</dbReference>
<name>A0A1Y2I3Z5_9FUNG</name>
<dbReference type="Gene3D" id="3.30.465.10">
    <property type="match status" value="1"/>
</dbReference>
<dbReference type="InterPro" id="IPR006094">
    <property type="entry name" value="Oxid_FAD_bind_N"/>
</dbReference>
<evidence type="ECO:0000256" key="4">
    <source>
        <dbReference type="ARBA" id="ARBA00022989"/>
    </source>
</evidence>
<dbReference type="GO" id="GO:0016020">
    <property type="term" value="C:membrane"/>
    <property type="evidence" value="ECO:0007669"/>
    <property type="project" value="UniProtKB-SubCell"/>
</dbReference>
<dbReference type="GO" id="GO:0050614">
    <property type="term" value="F:Delta24-sterol reductase activity"/>
    <property type="evidence" value="ECO:0007669"/>
    <property type="project" value="UniProtKB-EC"/>
</dbReference>
<evidence type="ECO:0000256" key="1">
    <source>
        <dbReference type="ARBA" id="ARBA00004167"/>
    </source>
</evidence>
<feature type="transmembrane region" description="Helical" evidence="8">
    <location>
        <begin position="75"/>
        <end position="99"/>
    </location>
</feature>
<evidence type="ECO:0000313" key="10">
    <source>
        <dbReference type="EMBL" id="ORZ41590.1"/>
    </source>
</evidence>
<dbReference type="OrthoDB" id="415825at2759"/>
<evidence type="ECO:0000256" key="8">
    <source>
        <dbReference type="SAM" id="Phobius"/>
    </source>
</evidence>
<comment type="subcellular location">
    <subcellularLocation>
        <location evidence="1">Membrane</location>
        <topology evidence="1">Single-pass membrane protein</topology>
    </subcellularLocation>
</comment>
<evidence type="ECO:0000256" key="3">
    <source>
        <dbReference type="ARBA" id="ARBA00022692"/>
    </source>
</evidence>
<dbReference type="InterPro" id="IPR016169">
    <property type="entry name" value="FAD-bd_PCMH_sub2"/>
</dbReference>
<keyword evidence="6 8" id="KW-0472">Membrane</keyword>
<dbReference type="GO" id="GO:0071949">
    <property type="term" value="F:FAD binding"/>
    <property type="evidence" value="ECO:0007669"/>
    <property type="project" value="InterPro"/>
</dbReference>
<evidence type="ECO:0000256" key="5">
    <source>
        <dbReference type="ARBA" id="ARBA00023002"/>
    </source>
</evidence>
<sequence>MPPALADTPVPAMARLATTPTKPTMDATAPKPSSRLDSTKPATRSTPLGGQAKISPFTVKVAPGTPLHINVAVRVVALAFAILTPVFTWTLGLGVTLWARAKTLTKNPATAPVLNPVLDVLADFVTNYRAIFVTLVINPICLAWDVVGNVEVRRAIHEERVRHVQQQVKDLVAQGATRLCTARPGFLVMSVRAPNYKKKWAGVDVQALRDVIEIDEEREVVIVEPGCTMGRLSRELISRGWTIQVLPELDELTVGGLINGFGIETSSHKYGLFQHTCTAFEVVLPSGELLRCDKDNHTDLFSAIPWSHGTIGFLTAAEIKLVRAHPYVRLEYRPCMTAKDASNTFEQACRDNAHDFVESLVYSRNTAVVMTGKMVPRVPKGEVLNEIGKWYKPWFFAHVQGFLSKPRKDTPYVECIPLRDYYHRHTRSIFWEMKDIVPKGNSAWYRWLFAWAGPPKVALLKLSSTGKIHEYWVTKHVVQDLLVPMITLDTALDFFHRELDVYPLWLCPMRMLSPAEDLLALRRDPSPTLRQCIAERGGKKVAPDQPVTTPKGSFTPPHPCDQLYVDVGAYGVPRAPGFHHVRTLEKIEAFVRSVQGFSACYADIVGTRDEFRQMFDHRNYDAVREKYGATKLLPEVHEKVHKSARD</sequence>
<dbReference type="PANTHER" id="PTHR10801:SF0">
    <property type="entry name" value="DELTA(24)-STEROL REDUCTASE"/>
    <property type="match status" value="1"/>
</dbReference>
<dbReference type="AlphaFoldDB" id="A0A1Y2I3Z5"/>
<dbReference type="STRING" id="765915.A0A1Y2I3Z5"/>
<evidence type="ECO:0000256" key="6">
    <source>
        <dbReference type="ARBA" id="ARBA00023136"/>
    </source>
</evidence>
<dbReference type="Proteomes" id="UP000193411">
    <property type="component" value="Unassembled WGS sequence"/>
</dbReference>
<dbReference type="EMBL" id="MCFL01000001">
    <property type="protein sequence ID" value="ORZ41590.1"/>
    <property type="molecule type" value="Genomic_DNA"/>
</dbReference>
<dbReference type="InterPro" id="IPR036318">
    <property type="entry name" value="FAD-bd_PCMH-like_sf"/>
</dbReference>
<evidence type="ECO:0000313" key="11">
    <source>
        <dbReference type="Proteomes" id="UP000193411"/>
    </source>
</evidence>
<dbReference type="Pfam" id="PF01565">
    <property type="entry name" value="FAD_binding_4"/>
    <property type="match status" value="1"/>
</dbReference>
<dbReference type="GO" id="GO:0005737">
    <property type="term" value="C:cytoplasm"/>
    <property type="evidence" value="ECO:0007669"/>
    <property type="project" value="TreeGrafter"/>
</dbReference>
<keyword evidence="4 8" id="KW-1133">Transmembrane helix</keyword>
<evidence type="ECO:0000259" key="9">
    <source>
        <dbReference type="PROSITE" id="PS51387"/>
    </source>
</evidence>
<accession>A0A1Y2I3Z5</accession>
<dbReference type="InterPro" id="IPR016166">
    <property type="entry name" value="FAD-bd_PCMH"/>
</dbReference>
<feature type="domain" description="FAD-binding PCMH-type" evidence="9">
    <location>
        <begin position="149"/>
        <end position="324"/>
    </location>
</feature>
<dbReference type="PROSITE" id="PS51387">
    <property type="entry name" value="FAD_PCMH"/>
    <property type="match status" value="1"/>
</dbReference>
<feature type="region of interest" description="Disordered" evidence="7">
    <location>
        <begin position="1"/>
        <end position="49"/>
    </location>
</feature>
<evidence type="ECO:0000256" key="7">
    <source>
        <dbReference type="SAM" id="MobiDB-lite"/>
    </source>
</evidence>
<dbReference type="PANTHER" id="PTHR10801">
    <property type="entry name" value="24-DEHYDROCHOLESTEROL REDUCTASE"/>
    <property type="match status" value="1"/>
</dbReference>
<protein>
    <recommendedName>
        <fullName evidence="2">Delta(24)-sterol reductase</fullName>
        <ecNumber evidence="2">1.3.1.72</ecNumber>
    </recommendedName>
</protein>
<organism evidence="10 11">
    <name type="scientific">Catenaria anguillulae PL171</name>
    <dbReference type="NCBI Taxonomy" id="765915"/>
    <lineage>
        <taxon>Eukaryota</taxon>
        <taxon>Fungi</taxon>
        <taxon>Fungi incertae sedis</taxon>
        <taxon>Blastocladiomycota</taxon>
        <taxon>Blastocladiomycetes</taxon>
        <taxon>Blastocladiales</taxon>
        <taxon>Catenariaceae</taxon>
        <taxon>Catenaria</taxon>
    </lineage>
</organism>
<reference evidence="10 11" key="1">
    <citation type="submission" date="2016-07" db="EMBL/GenBank/DDBJ databases">
        <title>Pervasive Adenine N6-methylation of Active Genes in Fungi.</title>
        <authorList>
            <consortium name="DOE Joint Genome Institute"/>
            <person name="Mondo S.J."/>
            <person name="Dannebaum R.O."/>
            <person name="Kuo R.C."/>
            <person name="Labutti K."/>
            <person name="Haridas S."/>
            <person name="Kuo A."/>
            <person name="Salamov A."/>
            <person name="Ahrendt S.R."/>
            <person name="Lipzen A."/>
            <person name="Sullivan W."/>
            <person name="Andreopoulos W.B."/>
            <person name="Clum A."/>
            <person name="Lindquist E."/>
            <person name="Daum C."/>
            <person name="Ramamoorthy G.K."/>
            <person name="Gryganskyi A."/>
            <person name="Culley D."/>
            <person name="Magnuson J.K."/>
            <person name="James T.Y."/>
            <person name="O'Malley M.A."/>
            <person name="Stajich J.E."/>
            <person name="Spatafora J.W."/>
            <person name="Visel A."/>
            <person name="Grigoriev I.V."/>
        </authorList>
    </citation>
    <scope>NUCLEOTIDE SEQUENCE [LARGE SCALE GENOMIC DNA]</scope>
    <source>
        <strain evidence="10 11">PL171</strain>
    </source>
</reference>
<keyword evidence="3 8" id="KW-0812">Transmembrane</keyword>
<dbReference type="EC" id="1.3.1.72" evidence="2"/>
<keyword evidence="11" id="KW-1185">Reference proteome</keyword>
<dbReference type="GO" id="GO:0008202">
    <property type="term" value="P:steroid metabolic process"/>
    <property type="evidence" value="ECO:0007669"/>
    <property type="project" value="TreeGrafter"/>
</dbReference>
<dbReference type="GO" id="GO:0000246">
    <property type="term" value="F:Delta24(24-1) sterol reductase activity"/>
    <property type="evidence" value="ECO:0007669"/>
    <property type="project" value="TreeGrafter"/>
</dbReference>
<comment type="caution">
    <text evidence="10">The sequence shown here is derived from an EMBL/GenBank/DDBJ whole genome shotgun (WGS) entry which is preliminary data.</text>
</comment>
<keyword evidence="5" id="KW-0560">Oxidoreductase</keyword>
<proteinExistence type="predicted"/>